<name>A0A1I0RLW1_9BACT</name>
<dbReference type="Pfam" id="PF07786">
    <property type="entry name" value="HGSNAT_cat"/>
    <property type="match status" value="1"/>
</dbReference>
<feature type="transmembrane region" description="Helical" evidence="1">
    <location>
        <begin position="227"/>
        <end position="245"/>
    </location>
</feature>
<dbReference type="OrthoDB" id="9788724at2"/>
<dbReference type="GO" id="GO:0016746">
    <property type="term" value="F:acyltransferase activity"/>
    <property type="evidence" value="ECO:0007669"/>
    <property type="project" value="UniProtKB-KW"/>
</dbReference>
<protein>
    <submittedName>
        <fullName evidence="3">Predicted acyltransferase</fullName>
    </submittedName>
</protein>
<dbReference type="PANTHER" id="PTHR31061">
    <property type="entry name" value="LD22376P"/>
    <property type="match status" value="1"/>
</dbReference>
<feature type="transmembrane region" description="Helical" evidence="1">
    <location>
        <begin position="109"/>
        <end position="131"/>
    </location>
</feature>
<dbReference type="STRING" id="1267423.SAMN05216290_3791"/>
<dbReference type="EMBL" id="FOIR01000005">
    <property type="protein sequence ID" value="SEW42167.1"/>
    <property type="molecule type" value="Genomic_DNA"/>
</dbReference>
<gene>
    <name evidence="3" type="ORF">SAMN05216290_3791</name>
</gene>
<feature type="transmembrane region" description="Helical" evidence="1">
    <location>
        <begin position="290"/>
        <end position="313"/>
    </location>
</feature>
<feature type="transmembrane region" description="Helical" evidence="1">
    <location>
        <begin position="12"/>
        <end position="31"/>
    </location>
</feature>
<keyword evidence="3" id="KW-0012">Acyltransferase</keyword>
<dbReference type="PANTHER" id="PTHR31061:SF24">
    <property type="entry name" value="LD22376P"/>
    <property type="match status" value="1"/>
</dbReference>
<dbReference type="InterPro" id="IPR012429">
    <property type="entry name" value="HGSNAT_cat"/>
</dbReference>
<proteinExistence type="predicted"/>
<feature type="transmembrane region" description="Helical" evidence="1">
    <location>
        <begin position="195"/>
        <end position="215"/>
    </location>
</feature>
<dbReference type="RefSeq" id="WP_090260819.1">
    <property type="nucleotide sequence ID" value="NZ_FOIR01000005.1"/>
</dbReference>
<evidence type="ECO:0000259" key="2">
    <source>
        <dbReference type="Pfam" id="PF07786"/>
    </source>
</evidence>
<organism evidence="3 4">
    <name type="scientific">Roseivirga pacifica</name>
    <dbReference type="NCBI Taxonomy" id="1267423"/>
    <lineage>
        <taxon>Bacteria</taxon>
        <taxon>Pseudomonadati</taxon>
        <taxon>Bacteroidota</taxon>
        <taxon>Cytophagia</taxon>
        <taxon>Cytophagales</taxon>
        <taxon>Roseivirgaceae</taxon>
        <taxon>Roseivirga</taxon>
    </lineage>
</organism>
<dbReference type="Proteomes" id="UP000199437">
    <property type="component" value="Unassembled WGS sequence"/>
</dbReference>
<keyword evidence="1" id="KW-0812">Transmembrane</keyword>
<keyword evidence="1" id="KW-1133">Transmembrane helix</keyword>
<accession>A0A1I0RLW1</accession>
<evidence type="ECO:0000256" key="1">
    <source>
        <dbReference type="SAM" id="Phobius"/>
    </source>
</evidence>
<dbReference type="GeneID" id="99988457"/>
<feature type="transmembrane region" description="Helical" evidence="1">
    <location>
        <begin position="344"/>
        <end position="365"/>
    </location>
</feature>
<keyword evidence="4" id="KW-1185">Reference proteome</keyword>
<feature type="transmembrane region" description="Helical" evidence="1">
    <location>
        <begin position="257"/>
        <end position="278"/>
    </location>
</feature>
<keyword evidence="1" id="KW-0472">Membrane</keyword>
<dbReference type="AlphaFoldDB" id="A0A1I0RLW1"/>
<feature type="transmembrane region" description="Helical" evidence="1">
    <location>
        <begin position="138"/>
        <end position="158"/>
    </location>
</feature>
<feature type="domain" description="Heparan-alpha-glucosaminide N-acetyltransferase catalytic" evidence="2">
    <location>
        <begin position="7"/>
        <end position="150"/>
    </location>
</feature>
<keyword evidence="3" id="KW-0808">Transferase</keyword>
<sequence>MVQKTERLLSLDVFRGLTIALMILVNNPGSWGHVYPPLLHADWHGVTPTDLVFPFFLFIIGVSLYMSYSKYDHKLSKQSAIKIIKRSALIFLIGLALHFYPFYNKSFESIRIMGVLQRIGLAYLIAAFLCLSISIKNLWRVALLILIFYWTSSIIHGGENPFSIEDNWVRAIDLKVLGENHMWKGKGISFDPEGIMSSIPAAISIVFGFYIGALIQKYKEQHLLVKNLLLVGVIAVFVGLCWSIYFPLNKSLWTSSYVIYTGGLACMVLGILVEILDVRKRQSWAKPFQVFGLNPLIIFVFSGVFVKTMLYIVRWTNEAGNTINGNSWLWANIFSQITPNHLKFSSLLMALFHLAICYLLGYVLYRKKIVIKV</sequence>
<evidence type="ECO:0000313" key="4">
    <source>
        <dbReference type="Proteomes" id="UP000199437"/>
    </source>
</evidence>
<reference evidence="4" key="1">
    <citation type="submission" date="2016-10" db="EMBL/GenBank/DDBJ databases">
        <authorList>
            <person name="Varghese N."/>
            <person name="Submissions S."/>
        </authorList>
    </citation>
    <scope>NUCLEOTIDE SEQUENCE [LARGE SCALE GENOMIC DNA]</scope>
    <source>
        <strain evidence="4">CGMCC 1.12402</strain>
    </source>
</reference>
<evidence type="ECO:0000313" key="3">
    <source>
        <dbReference type="EMBL" id="SEW42167.1"/>
    </source>
</evidence>
<feature type="transmembrane region" description="Helical" evidence="1">
    <location>
        <begin position="83"/>
        <end position="103"/>
    </location>
</feature>
<feature type="transmembrane region" description="Helical" evidence="1">
    <location>
        <begin position="51"/>
        <end position="71"/>
    </location>
</feature>